<evidence type="ECO:0000256" key="2">
    <source>
        <dbReference type="ARBA" id="ARBA00006027"/>
    </source>
</evidence>
<evidence type="ECO:0000259" key="13">
    <source>
        <dbReference type="SMART" id="SM00856"/>
    </source>
</evidence>
<feature type="domain" description="Pectinesterase inhibitor" evidence="13">
    <location>
        <begin position="780"/>
        <end position="911"/>
    </location>
</feature>
<dbReference type="FunFam" id="1.20.140.40:FF:000021">
    <property type="entry name" value="Probable pectinesterase/pectinesterase inhibitor 51"/>
    <property type="match status" value="2"/>
</dbReference>
<evidence type="ECO:0000256" key="1">
    <source>
        <dbReference type="ARBA" id="ARBA00005184"/>
    </source>
</evidence>
<feature type="transmembrane region" description="Helical" evidence="12">
    <location>
        <begin position="730"/>
        <end position="752"/>
    </location>
</feature>
<evidence type="ECO:0000256" key="3">
    <source>
        <dbReference type="ARBA" id="ARBA00007786"/>
    </source>
</evidence>
<proteinExistence type="inferred from homology"/>
<comment type="catalytic activity">
    <reaction evidence="9">
        <text>[(1-&gt;4)-alpha-D-galacturonosyl methyl ester](n) + n H2O = [(1-&gt;4)-alpha-D-galacturonosyl](n) + n methanol + n H(+)</text>
        <dbReference type="Rhea" id="RHEA:22380"/>
        <dbReference type="Rhea" id="RHEA-COMP:14570"/>
        <dbReference type="Rhea" id="RHEA-COMP:14573"/>
        <dbReference type="ChEBI" id="CHEBI:15377"/>
        <dbReference type="ChEBI" id="CHEBI:15378"/>
        <dbReference type="ChEBI" id="CHEBI:17790"/>
        <dbReference type="ChEBI" id="CHEBI:140522"/>
        <dbReference type="ChEBI" id="CHEBI:140523"/>
        <dbReference type="EC" id="3.1.1.11"/>
    </reaction>
</comment>
<sequence>MQDGKALTWVFPSVRPHSSESEREREGERCGGAGMRHNIQTWWPPVTSIPPNLFFSNILYNPNPISTIIMHSRNPIKPHSSKVLILSVASILLLALLSFLLFFSLSSASHHHSPRHSPPHFPQPITPRPSTASVPPQIHQACAATRYPETCDASLIASNRVPPDPKPIDVILSALWVSLENLKTAQSMVKDILDASAGNQNRTTAAKNCLEVLHNSEYRILSTMEALPHGKIKDARTWMSAALLYQYACWSALTFVNDTQQVNKTISFLDSLLGLSSNGLSMMASYEIFGNDIGSWRPPKTERDGFWESSGSSEGSGLGFKGGVPTGLRPDAMVCKGGNGCYKTVQEAVDAAPANAGDRKFVIRIREGVYEETVRVPLEKKNVVFLGDGMGKTVITGSLNVGQPGISTYNTATVGVSGDGFMASGLTFQNTAGPDAHQAVAFRSGSDLSVIENCEFLGNQDTLYAESLRQFYKSCNIQGNVDFIFGNSASIFQDCLILIRPRQLNPENGENNAVTAHSRTDPAQTTGFVFQNCVVNGTDDYMKLYYSNPKVHKNFLGRPWKEFSRTVFIQCLLEALVTPQGWLPWSGDFALETLYYGEFNNSGLGANLSARVTWSSQIPAQHINMYSVQNFIQVAVEIEDEDSPIIAWVTKLAVTIEGERGREGGREVGGAVNAANNRITDFYLHTREKPPVTSIPPSLFFSNIRYNPNPISTIIMHSRKPIKPHSFSKFLILSMASLFLLALLSLLLFFSLSSASHHHSPRHSLPHFPQPITPQPSTASVPPQIHQACAATRYPETCEASLIASDRVPPDPKPIDVIQSALWVSLENLKTAQSMVKDILDASARNLNRTMAAKNCLEVLHNSEYRISSTMEALPHGKIKDARAWVSAALLYHNGLSMMASYDIFGNDIGSWRPPKTERDGFWEPSGLGEESGLGFKGGVPTGLPPDATVCKDGNGCYKTVQEAVDAAPANAGDRKFVIRIREGVYEETVRVPLEKKNVVFLGDGMGKTVITGSLNVGQPGISTYNTATVGVSGDGFMASGLTFQNTAGPDAHQAVAFRSGSDLSVIENCEFLGNQDTLYAHSLRQFYKSCNIQGNVDFIFGNSASIFQDCLILIRPRQLKPEKGENNAVTAHGRTDPAQTTGFVFQNCVVNGTDDYMKLYYSNPKVHKNFLGRPWKEFSRTVFIRCFLEALVTPQGWLPWSGDFALKTLYYGEFNNSGLGASLSARVTWSSQIPAQHLNTYSVQNFIQGNGWIPTTS</sequence>
<dbReference type="PANTHER" id="PTHR31707">
    <property type="entry name" value="PECTINESTERASE"/>
    <property type="match status" value="1"/>
</dbReference>
<dbReference type="InterPro" id="IPR035513">
    <property type="entry name" value="Invertase/methylesterase_inhib"/>
</dbReference>
<dbReference type="NCBIfam" id="TIGR01614">
    <property type="entry name" value="PME_inhib"/>
    <property type="match status" value="1"/>
</dbReference>
<name>A0A438HLM6_VITVI</name>
<keyword evidence="7" id="KW-1015">Disulfide bond</keyword>
<keyword evidence="12" id="KW-0812">Transmembrane</keyword>
<keyword evidence="12" id="KW-1133">Transmembrane helix</keyword>
<evidence type="ECO:0000313" key="14">
    <source>
        <dbReference type="EMBL" id="RVW85373.1"/>
    </source>
</evidence>
<accession>A0A438HLM6</accession>
<dbReference type="SUPFAM" id="SSF51126">
    <property type="entry name" value="Pectin lyase-like"/>
    <property type="match status" value="2"/>
</dbReference>
<reference evidence="14 15" key="1">
    <citation type="journal article" date="2018" name="PLoS Genet.">
        <title>Population sequencing reveals clonal diversity and ancestral inbreeding in the grapevine cultivar Chardonnay.</title>
        <authorList>
            <person name="Roach M.J."/>
            <person name="Johnson D.L."/>
            <person name="Bohlmann J."/>
            <person name="van Vuuren H.J."/>
            <person name="Jones S.J."/>
            <person name="Pretorius I.S."/>
            <person name="Schmidt S.A."/>
            <person name="Borneman A.R."/>
        </authorList>
    </citation>
    <scope>NUCLEOTIDE SEQUENCE [LARGE SCALE GENOMIC DNA]</scope>
    <source>
        <strain evidence="15">cv. Chardonnay</strain>
        <tissue evidence="14">Leaf</tissue>
    </source>
</reference>
<dbReference type="EC" id="3.1.1.11" evidence="4"/>
<dbReference type="InterPro" id="IPR006501">
    <property type="entry name" value="Pectinesterase_inhib_dom"/>
</dbReference>
<evidence type="ECO:0000256" key="9">
    <source>
        <dbReference type="ARBA" id="ARBA00047928"/>
    </source>
</evidence>
<feature type="transmembrane region" description="Helical" evidence="12">
    <location>
        <begin position="83"/>
        <end position="105"/>
    </location>
</feature>
<feature type="domain" description="Pectinesterase inhibitor" evidence="13">
    <location>
        <begin position="133"/>
        <end position="282"/>
    </location>
</feature>
<dbReference type="SMART" id="SM00856">
    <property type="entry name" value="PMEI"/>
    <property type="match status" value="2"/>
</dbReference>
<gene>
    <name evidence="14" type="primary">PME51_2</name>
    <name evidence="14" type="ORF">CK203_045569</name>
</gene>
<dbReference type="GO" id="GO:0004857">
    <property type="term" value="F:enzyme inhibitor activity"/>
    <property type="evidence" value="ECO:0007669"/>
    <property type="project" value="InterPro"/>
</dbReference>
<dbReference type="EMBL" id="QGNW01000205">
    <property type="protein sequence ID" value="RVW85373.1"/>
    <property type="molecule type" value="Genomic_DNA"/>
</dbReference>
<keyword evidence="8" id="KW-0325">Glycoprotein</keyword>
<comment type="similarity">
    <text evidence="2">In the N-terminal section; belongs to the PMEI family.</text>
</comment>
<dbReference type="Pfam" id="PF04043">
    <property type="entry name" value="PMEI"/>
    <property type="match status" value="2"/>
</dbReference>
<dbReference type="Proteomes" id="UP000288805">
    <property type="component" value="Unassembled WGS sequence"/>
</dbReference>
<comment type="caution">
    <text evidence="14">The sequence shown here is derived from an EMBL/GenBank/DDBJ whole genome shotgun (WGS) entry which is preliminary data.</text>
</comment>
<organism evidence="14 15">
    <name type="scientific">Vitis vinifera</name>
    <name type="common">Grape</name>
    <dbReference type="NCBI Taxonomy" id="29760"/>
    <lineage>
        <taxon>Eukaryota</taxon>
        <taxon>Viridiplantae</taxon>
        <taxon>Streptophyta</taxon>
        <taxon>Embryophyta</taxon>
        <taxon>Tracheophyta</taxon>
        <taxon>Spermatophyta</taxon>
        <taxon>Magnoliopsida</taxon>
        <taxon>eudicotyledons</taxon>
        <taxon>Gunneridae</taxon>
        <taxon>Pentapetalae</taxon>
        <taxon>rosids</taxon>
        <taxon>Vitales</taxon>
        <taxon>Vitaceae</taxon>
        <taxon>Viteae</taxon>
        <taxon>Vitis</taxon>
    </lineage>
</organism>
<comment type="similarity">
    <text evidence="3">In the C-terminal section; belongs to the pectinesterase family.</text>
</comment>
<evidence type="ECO:0000256" key="8">
    <source>
        <dbReference type="ARBA" id="ARBA00023180"/>
    </source>
</evidence>
<keyword evidence="12" id="KW-0472">Membrane</keyword>
<keyword evidence="5" id="KW-0378">Hydrolase</keyword>
<dbReference type="CDD" id="cd15798">
    <property type="entry name" value="PMEI-like_3"/>
    <property type="match status" value="2"/>
</dbReference>
<dbReference type="FunFam" id="2.160.20.10:FF:000001">
    <property type="entry name" value="Pectinesterase"/>
    <property type="match status" value="2"/>
</dbReference>
<evidence type="ECO:0000256" key="5">
    <source>
        <dbReference type="ARBA" id="ARBA00022801"/>
    </source>
</evidence>
<evidence type="ECO:0000256" key="10">
    <source>
        <dbReference type="ARBA" id="ARBA00057335"/>
    </source>
</evidence>
<dbReference type="InterPro" id="IPR012334">
    <property type="entry name" value="Pectin_lyas_fold"/>
</dbReference>
<dbReference type="SUPFAM" id="SSF101148">
    <property type="entry name" value="Plant invertase/pectin methylesterase inhibitor"/>
    <property type="match status" value="2"/>
</dbReference>
<dbReference type="GO" id="GO:0045490">
    <property type="term" value="P:pectin catabolic process"/>
    <property type="evidence" value="ECO:0007669"/>
    <property type="project" value="UniProtKB-UniPathway"/>
</dbReference>
<dbReference type="GO" id="GO:0030599">
    <property type="term" value="F:pectinesterase activity"/>
    <property type="evidence" value="ECO:0007669"/>
    <property type="project" value="UniProtKB-EC"/>
</dbReference>
<feature type="region of interest" description="Disordered" evidence="11">
    <location>
        <begin position="113"/>
        <end position="135"/>
    </location>
</feature>
<comment type="function">
    <text evidence="10">Acts in the modification of cell walls via demethylesterification of cell wall pectin.</text>
</comment>
<dbReference type="InterPro" id="IPR000070">
    <property type="entry name" value="Pectinesterase_cat"/>
</dbReference>
<protein>
    <recommendedName>
        <fullName evidence="4">pectinesterase</fullName>
        <ecNumber evidence="4">3.1.1.11</ecNumber>
    </recommendedName>
</protein>
<dbReference type="Pfam" id="PF01095">
    <property type="entry name" value="Pectinesterase"/>
    <property type="match status" value="2"/>
</dbReference>
<dbReference type="Gene3D" id="1.20.140.40">
    <property type="entry name" value="Invertase/pectin methylesterase inhibitor family protein"/>
    <property type="match status" value="2"/>
</dbReference>
<dbReference type="Gene3D" id="2.160.20.10">
    <property type="entry name" value="Single-stranded right-handed beta-helix, Pectin lyase-like"/>
    <property type="match status" value="2"/>
</dbReference>
<dbReference type="UniPathway" id="UPA00545">
    <property type="reaction ID" value="UER00823"/>
</dbReference>
<evidence type="ECO:0000256" key="4">
    <source>
        <dbReference type="ARBA" id="ARBA00013229"/>
    </source>
</evidence>
<evidence type="ECO:0000256" key="11">
    <source>
        <dbReference type="SAM" id="MobiDB-lite"/>
    </source>
</evidence>
<dbReference type="InterPro" id="IPR011050">
    <property type="entry name" value="Pectin_lyase_fold/virulence"/>
</dbReference>
<comment type="pathway">
    <text evidence="1">Glycan metabolism; pectin degradation; 2-dehydro-3-deoxy-D-gluconate from pectin: step 1/5.</text>
</comment>
<dbReference type="AlphaFoldDB" id="A0A438HLM6"/>
<evidence type="ECO:0000313" key="15">
    <source>
        <dbReference type="Proteomes" id="UP000288805"/>
    </source>
</evidence>
<dbReference type="GO" id="GO:0042545">
    <property type="term" value="P:cell wall modification"/>
    <property type="evidence" value="ECO:0007669"/>
    <property type="project" value="InterPro"/>
</dbReference>
<evidence type="ECO:0000256" key="7">
    <source>
        <dbReference type="ARBA" id="ARBA00023157"/>
    </source>
</evidence>
<evidence type="ECO:0000256" key="6">
    <source>
        <dbReference type="ARBA" id="ARBA00023085"/>
    </source>
</evidence>
<keyword evidence="6" id="KW-0063">Aspartyl esterase</keyword>
<evidence type="ECO:0000256" key="12">
    <source>
        <dbReference type="SAM" id="Phobius"/>
    </source>
</evidence>